<dbReference type="InterPro" id="IPR045262">
    <property type="entry name" value="STP/PLT_plant"/>
</dbReference>
<evidence type="ECO:0000256" key="4">
    <source>
        <dbReference type="ARBA" id="ARBA00022692"/>
    </source>
</evidence>
<dbReference type="Proteomes" id="UP001457282">
    <property type="component" value="Unassembled WGS sequence"/>
</dbReference>
<dbReference type="Gene3D" id="1.20.1250.20">
    <property type="entry name" value="MFS general substrate transporter like domains"/>
    <property type="match status" value="1"/>
</dbReference>
<evidence type="ECO:0000313" key="8">
    <source>
        <dbReference type="Proteomes" id="UP001457282"/>
    </source>
</evidence>
<dbReference type="AlphaFoldDB" id="A0AAW1XI13"/>
<name>A0AAW1XI13_RUBAR</name>
<accession>A0AAW1XI13</accession>
<dbReference type="PANTHER" id="PTHR23500:SF574">
    <property type="entry name" value="SUGAR TRANSPORT PROTEIN 1"/>
    <property type="match status" value="1"/>
</dbReference>
<evidence type="ECO:0000256" key="5">
    <source>
        <dbReference type="ARBA" id="ARBA00022989"/>
    </source>
</evidence>
<organism evidence="7 8">
    <name type="scientific">Rubus argutus</name>
    <name type="common">Southern blackberry</name>
    <dbReference type="NCBI Taxonomy" id="59490"/>
    <lineage>
        <taxon>Eukaryota</taxon>
        <taxon>Viridiplantae</taxon>
        <taxon>Streptophyta</taxon>
        <taxon>Embryophyta</taxon>
        <taxon>Tracheophyta</taxon>
        <taxon>Spermatophyta</taxon>
        <taxon>Magnoliopsida</taxon>
        <taxon>eudicotyledons</taxon>
        <taxon>Gunneridae</taxon>
        <taxon>Pentapetalae</taxon>
        <taxon>rosids</taxon>
        <taxon>fabids</taxon>
        <taxon>Rosales</taxon>
        <taxon>Rosaceae</taxon>
        <taxon>Rosoideae</taxon>
        <taxon>Rosoideae incertae sedis</taxon>
        <taxon>Rubus</taxon>
    </lineage>
</organism>
<dbReference type="InterPro" id="IPR005828">
    <property type="entry name" value="MFS_sugar_transport-like"/>
</dbReference>
<comment type="subcellular location">
    <subcellularLocation>
        <location evidence="1">Membrane</location>
    </subcellularLocation>
</comment>
<reference evidence="7 8" key="1">
    <citation type="journal article" date="2023" name="G3 (Bethesda)">
        <title>A chromosome-length genome assembly and annotation of blackberry (Rubus argutus, cv. 'Hillquist').</title>
        <authorList>
            <person name="Bruna T."/>
            <person name="Aryal R."/>
            <person name="Dudchenko O."/>
            <person name="Sargent D.J."/>
            <person name="Mead D."/>
            <person name="Buti M."/>
            <person name="Cavallini A."/>
            <person name="Hytonen T."/>
            <person name="Andres J."/>
            <person name="Pham M."/>
            <person name="Weisz D."/>
            <person name="Mascagni F."/>
            <person name="Usai G."/>
            <person name="Natali L."/>
            <person name="Bassil N."/>
            <person name="Fernandez G.E."/>
            <person name="Lomsadze A."/>
            <person name="Armour M."/>
            <person name="Olukolu B."/>
            <person name="Poorten T."/>
            <person name="Britton C."/>
            <person name="Davik J."/>
            <person name="Ashrafi H."/>
            <person name="Aiden E.L."/>
            <person name="Borodovsky M."/>
            <person name="Worthington M."/>
        </authorList>
    </citation>
    <scope>NUCLEOTIDE SEQUENCE [LARGE SCALE GENOMIC DNA]</scope>
    <source>
        <strain evidence="7">PI 553951</strain>
    </source>
</reference>
<comment type="similarity">
    <text evidence="2">Belongs to the major facilitator superfamily. Sugar transporter (TC 2.A.1.1) family.</text>
</comment>
<evidence type="ECO:0000256" key="3">
    <source>
        <dbReference type="ARBA" id="ARBA00022448"/>
    </source>
</evidence>
<gene>
    <name evidence="7" type="ORF">M0R45_013094</name>
</gene>
<sequence length="156" mass="17452">MEEPVAKEVQAPAVHGNSDSLLSAADRNQCDHVLCSGSFSTPLGSEVMLLSCRLSSPELLMLAQPVVSMYGVDKWGRRKLFLEGGTQMLICQIVVAACIGANLEWMERLKACQVGIPIEEMSRVWKQHWYWKRLLLMKITPNDGYEMSKPTIVKTV</sequence>
<proteinExistence type="inferred from homology"/>
<dbReference type="Pfam" id="PF00083">
    <property type="entry name" value="Sugar_tr"/>
    <property type="match status" value="1"/>
</dbReference>
<keyword evidence="4" id="KW-0812">Transmembrane</keyword>
<evidence type="ECO:0000256" key="1">
    <source>
        <dbReference type="ARBA" id="ARBA00004370"/>
    </source>
</evidence>
<dbReference type="PANTHER" id="PTHR23500">
    <property type="entry name" value="SOLUTE CARRIER FAMILY 2, FACILITATED GLUCOSE TRANSPORTER"/>
    <property type="match status" value="1"/>
</dbReference>
<keyword evidence="8" id="KW-1185">Reference proteome</keyword>
<evidence type="ECO:0000256" key="2">
    <source>
        <dbReference type="ARBA" id="ARBA00010992"/>
    </source>
</evidence>
<protein>
    <submittedName>
        <fullName evidence="7">Uncharacterized protein</fullName>
    </submittedName>
</protein>
<dbReference type="EMBL" id="JBEDUW010000003">
    <property type="protein sequence ID" value="KAK9936244.1"/>
    <property type="molecule type" value="Genomic_DNA"/>
</dbReference>
<evidence type="ECO:0000256" key="6">
    <source>
        <dbReference type="ARBA" id="ARBA00023136"/>
    </source>
</evidence>
<keyword evidence="6" id="KW-0472">Membrane</keyword>
<comment type="caution">
    <text evidence="7">The sequence shown here is derived from an EMBL/GenBank/DDBJ whole genome shotgun (WGS) entry which is preliminary data.</text>
</comment>
<dbReference type="GO" id="GO:0015144">
    <property type="term" value="F:carbohydrate transmembrane transporter activity"/>
    <property type="evidence" value="ECO:0007669"/>
    <property type="project" value="InterPro"/>
</dbReference>
<dbReference type="GO" id="GO:0016020">
    <property type="term" value="C:membrane"/>
    <property type="evidence" value="ECO:0007669"/>
    <property type="project" value="UniProtKB-SubCell"/>
</dbReference>
<dbReference type="InterPro" id="IPR036259">
    <property type="entry name" value="MFS_trans_sf"/>
</dbReference>
<keyword evidence="5" id="KW-1133">Transmembrane helix</keyword>
<keyword evidence="3" id="KW-0813">Transport</keyword>
<evidence type="ECO:0000313" key="7">
    <source>
        <dbReference type="EMBL" id="KAK9936244.1"/>
    </source>
</evidence>